<accession>A0ABP1QWV2</accession>
<dbReference type="Proteomes" id="UP001642540">
    <property type="component" value="Unassembled WGS sequence"/>
</dbReference>
<keyword evidence="3" id="KW-1185">Reference proteome</keyword>
<feature type="chain" id="PRO_5045630856" evidence="1">
    <location>
        <begin position="31"/>
        <end position="391"/>
    </location>
</feature>
<comment type="caution">
    <text evidence="2">The sequence shown here is derived from an EMBL/GenBank/DDBJ whole genome shotgun (WGS) entry which is preliminary data.</text>
</comment>
<feature type="signal peptide" evidence="1">
    <location>
        <begin position="1"/>
        <end position="30"/>
    </location>
</feature>
<evidence type="ECO:0000313" key="3">
    <source>
        <dbReference type="Proteomes" id="UP001642540"/>
    </source>
</evidence>
<name>A0ABP1QWV2_9HEXA</name>
<sequence length="391" mass="43254">MLSIKRLIPKFCVIIPFIVMLVGTLQRACAYPTELYPEISFKTLESGESSGEIVNQCCQRESKFITVGYGISEGEVRIDVGECQQKCVIPIVKPLKRDEFDKYLRRYPDMDPIQIFLSLQTKTAMRSDSASSGEIENGSTNNYQDANSHRITTSCLQSECLPSSVKREIYYDLSGEVKDFDVIESCECVSLPQEGCQRISSMVKVNVDSPYERELDIGKCIGSCDDDSEHCLSCRPVRNRTISVEGPNGAQCLNVIDECQCVGNCFRVRQFLKVFDYTHVFEGPLTNDVNGTVIRTTNTNSSINGIPRTMNESATEPLTKVIDIGRCSGSCSDVPLASKCLVWSTTNNGTCLSALTGGRSKCTATKFVSHSYMDKHGKRHTVVSVTGCSCR</sequence>
<organism evidence="2 3">
    <name type="scientific">Orchesella dallaii</name>
    <dbReference type="NCBI Taxonomy" id="48710"/>
    <lineage>
        <taxon>Eukaryota</taxon>
        <taxon>Metazoa</taxon>
        <taxon>Ecdysozoa</taxon>
        <taxon>Arthropoda</taxon>
        <taxon>Hexapoda</taxon>
        <taxon>Collembola</taxon>
        <taxon>Entomobryomorpha</taxon>
        <taxon>Entomobryoidea</taxon>
        <taxon>Orchesellidae</taxon>
        <taxon>Orchesellinae</taxon>
        <taxon>Orchesella</taxon>
    </lineage>
</organism>
<proteinExistence type="predicted"/>
<evidence type="ECO:0000256" key="1">
    <source>
        <dbReference type="SAM" id="SignalP"/>
    </source>
</evidence>
<keyword evidence="1" id="KW-0732">Signal</keyword>
<protein>
    <submittedName>
        <fullName evidence="2">Uncharacterized protein</fullName>
    </submittedName>
</protein>
<reference evidence="2 3" key="1">
    <citation type="submission" date="2024-08" db="EMBL/GenBank/DDBJ databases">
        <authorList>
            <person name="Cucini C."/>
            <person name="Frati F."/>
        </authorList>
    </citation>
    <scope>NUCLEOTIDE SEQUENCE [LARGE SCALE GENOMIC DNA]</scope>
</reference>
<dbReference type="EMBL" id="CAXLJM020000049">
    <property type="protein sequence ID" value="CAL8113352.1"/>
    <property type="molecule type" value="Genomic_DNA"/>
</dbReference>
<gene>
    <name evidence="2" type="ORF">ODALV1_LOCUS15988</name>
</gene>
<dbReference type="PANTHER" id="PTHR39313:SF1">
    <property type="entry name" value="IM:7138239"/>
    <property type="match status" value="1"/>
</dbReference>
<dbReference type="PANTHER" id="PTHR39313">
    <property type="entry name" value="IM:7138239"/>
    <property type="match status" value="1"/>
</dbReference>
<evidence type="ECO:0000313" key="2">
    <source>
        <dbReference type="EMBL" id="CAL8113352.1"/>
    </source>
</evidence>